<keyword evidence="1" id="KW-0862">Zinc</keyword>
<dbReference type="GO" id="GO:0008270">
    <property type="term" value="F:zinc ion binding"/>
    <property type="evidence" value="ECO:0007669"/>
    <property type="project" value="UniProtKB-KW"/>
</dbReference>
<evidence type="ECO:0000313" key="4">
    <source>
        <dbReference type="EMBL" id="KAK3693529.1"/>
    </source>
</evidence>
<keyword evidence="1" id="KW-0479">Metal-binding</keyword>
<accession>A0AAE0XHG9</accession>
<gene>
    <name evidence="4" type="ORF">B0T22DRAFT_450048</name>
</gene>
<dbReference type="EMBL" id="JAULSO010000001">
    <property type="protein sequence ID" value="KAK3693529.1"/>
    <property type="molecule type" value="Genomic_DNA"/>
</dbReference>
<organism evidence="4 5">
    <name type="scientific">Podospora appendiculata</name>
    <dbReference type="NCBI Taxonomy" id="314037"/>
    <lineage>
        <taxon>Eukaryota</taxon>
        <taxon>Fungi</taxon>
        <taxon>Dikarya</taxon>
        <taxon>Ascomycota</taxon>
        <taxon>Pezizomycotina</taxon>
        <taxon>Sordariomycetes</taxon>
        <taxon>Sordariomycetidae</taxon>
        <taxon>Sordariales</taxon>
        <taxon>Podosporaceae</taxon>
        <taxon>Podospora</taxon>
    </lineage>
</organism>
<evidence type="ECO:0000313" key="5">
    <source>
        <dbReference type="Proteomes" id="UP001270362"/>
    </source>
</evidence>
<evidence type="ECO:0000256" key="1">
    <source>
        <dbReference type="PROSITE-ProRule" id="PRU00325"/>
    </source>
</evidence>
<evidence type="ECO:0000256" key="2">
    <source>
        <dbReference type="SAM" id="MobiDB-lite"/>
    </source>
</evidence>
<feature type="compositionally biased region" description="Polar residues" evidence="2">
    <location>
        <begin position="21"/>
        <end position="32"/>
    </location>
</feature>
<reference evidence="4" key="1">
    <citation type="journal article" date="2023" name="Mol. Phylogenet. Evol.">
        <title>Genome-scale phylogeny and comparative genomics of the fungal order Sordariales.</title>
        <authorList>
            <person name="Hensen N."/>
            <person name="Bonometti L."/>
            <person name="Westerberg I."/>
            <person name="Brannstrom I.O."/>
            <person name="Guillou S."/>
            <person name="Cros-Aarteil S."/>
            <person name="Calhoun S."/>
            <person name="Haridas S."/>
            <person name="Kuo A."/>
            <person name="Mondo S."/>
            <person name="Pangilinan J."/>
            <person name="Riley R."/>
            <person name="LaButti K."/>
            <person name="Andreopoulos B."/>
            <person name="Lipzen A."/>
            <person name="Chen C."/>
            <person name="Yan M."/>
            <person name="Daum C."/>
            <person name="Ng V."/>
            <person name="Clum A."/>
            <person name="Steindorff A."/>
            <person name="Ohm R.A."/>
            <person name="Martin F."/>
            <person name="Silar P."/>
            <person name="Natvig D.O."/>
            <person name="Lalanne C."/>
            <person name="Gautier V."/>
            <person name="Ament-Velasquez S.L."/>
            <person name="Kruys A."/>
            <person name="Hutchinson M.I."/>
            <person name="Powell A.J."/>
            <person name="Barry K."/>
            <person name="Miller A.N."/>
            <person name="Grigoriev I.V."/>
            <person name="Debuchy R."/>
            <person name="Gladieux P."/>
            <person name="Hiltunen Thoren M."/>
            <person name="Johannesson H."/>
        </authorList>
    </citation>
    <scope>NUCLEOTIDE SEQUENCE</scope>
    <source>
        <strain evidence="4">CBS 314.62</strain>
    </source>
</reference>
<feature type="region of interest" description="Disordered" evidence="2">
    <location>
        <begin position="471"/>
        <end position="579"/>
    </location>
</feature>
<dbReference type="AlphaFoldDB" id="A0AAE0XHG9"/>
<feature type="compositionally biased region" description="Polar residues" evidence="2">
    <location>
        <begin position="471"/>
        <end position="484"/>
    </location>
</feature>
<protein>
    <recommendedName>
        <fullName evidence="3">SWIM-type domain-containing protein</fullName>
    </recommendedName>
</protein>
<keyword evidence="5" id="KW-1185">Reference proteome</keyword>
<sequence length="579" mass="63140">MSVSPTIGLARLSLECIPTTTHAQDTMQSSVPKPSPVLGLARDSDESDWDDDEEPTRDVISSPTGLKYNISRLSRKNRTVVRELFNDDSDRNPPQISLEVCGIKRENAQEDGIFYAFQMHEIVPCSVRIGSRNSTRFSMPRCECPDARYQDQRPCKHVIWLLDRISKQALFDHDPDSALTLTDLGYPEELSDPFQSISEIRLDVLADGLHCDTSPPNHDTAPPSYARVKEAREMVAAVAGVQLPELGGWRRDLEAAYNSAALIHRGDLAATLFSLILASHSLAGWVRRKLNPADPAVDPFRSLQQRASRIIAELDDYSYSLEHPVSIAARREEGKEAEGPRSVIWAATQIQHCVMRIKKLVSRNVSPLADWERASAARALVGILKDVANHNIESHPGSTVDERNLYMRLVGNRDNGFILSALDTLIDQSQFIEELEDIMELLGRFGTPASYAANMRSLITRMRSYKTEGTINTSENASNATASVAQRAETPPLEGSRSTVAGSAQQSEAAPDPEAPHAPFVPGDGQFLTPEAPASASGRGRGGRGRGGGRGGGSRGSGAGSKRSVSGSQDRGRGSKRAR</sequence>
<dbReference type="Proteomes" id="UP001270362">
    <property type="component" value="Unassembled WGS sequence"/>
</dbReference>
<dbReference type="InterPro" id="IPR007527">
    <property type="entry name" value="Znf_SWIM"/>
</dbReference>
<keyword evidence="1" id="KW-0863">Zinc-finger</keyword>
<feature type="domain" description="SWIM-type" evidence="3">
    <location>
        <begin position="127"/>
        <end position="166"/>
    </location>
</feature>
<dbReference type="PROSITE" id="PS50966">
    <property type="entry name" value="ZF_SWIM"/>
    <property type="match status" value="1"/>
</dbReference>
<feature type="compositionally biased region" description="Acidic residues" evidence="2">
    <location>
        <begin position="45"/>
        <end position="55"/>
    </location>
</feature>
<comment type="caution">
    <text evidence="4">The sequence shown here is derived from an EMBL/GenBank/DDBJ whole genome shotgun (WGS) entry which is preliminary data.</text>
</comment>
<feature type="compositionally biased region" description="Polar residues" evidence="2">
    <location>
        <begin position="496"/>
        <end position="507"/>
    </location>
</feature>
<feature type="region of interest" description="Disordered" evidence="2">
    <location>
        <begin position="21"/>
        <end position="62"/>
    </location>
</feature>
<name>A0AAE0XHG9_9PEZI</name>
<feature type="compositionally biased region" description="Gly residues" evidence="2">
    <location>
        <begin position="545"/>
        <end position="559"/>
    </location>
</feature>
<reference evidence="4" key="2">
    <citation type="submission" date="2023-06" db="EMBL/GenBank/DDBJ databases">
        <authorList>
            <consortium name="Lawrence Berkeley National Laboratory"/>
            <person name="Haridas S."/>
            <person name="Hensen N."/>
            <person name="Bonometti L."/>
            <person name="Westerberg I."/>
            <person name="Brannstrom I.O."/>
            <person name="Guillou S."/>
            <person name="Cros-Aarteil S."/>
            <person name="Calhoun S."/>
            <person name="Kuo A."/>
            <person name="Mondo S."/>
            <person name="Pangilinan J."/>
            <person name="Riley R."/>
            <person name="Labutti K."/>
            <person name="Andreopoulos B."/>
            <person name="Lipzen A."/>
            <person name="Chen C."/>
            <person name="Yanf M."/>
            <person name="Daum C."/>
            <person name="Ng V."/>
            <person name="Clum A."/>
            <person name="Steindorff A."/>
            <person name="Ohm R."/>
            <person name="Martin F."/>
            <person name="Silar P."/>
            <person name="Natvig D."/>
            <person name="Lalanne C."/>
            <person name="Gautier V."/>
            <person name="Ament-Velasquez S.L."/>
            <person name="Kruys A."/>
            <person name="Hutchinson M.I."/>
            <person name="Powell A.J."/>
            <person name="Barry K."/>
            <person name="Miller A.N."/>
            <person name="Grigoriev I.V."/>
            <person name="Debuchy R."/>
            <person name="Gladieux P."/>
            <person name="Thoren M.H."/>
            <person name="Johannesson H."/>
        </authorList>
    </citation>
    <scope>NUCLEOTIDE SEQUENCE</scope>
    <source>
        <strain evidence="4">CBS 314.62</strain>
    </source>
</reference>
<evidence type="ECO:0000259" key="3">
    <source>
        <dbReference type="PROSITE" id="PS50966"/>
    </source>
</evidence>
<proteinExistence type="predicted"/>